<evidence type="ECO:0000256" key="1">
    <source>
        <dbReference type="SAM" id="Phobius"/>
    </source>
</evidence>
<feature type="transmembrane region" description="Helical" evidence="1">
    <location>
        <begin position="49"/>
        <end position="74"/>
    </location>
</feature>
<reference evidence="2" key="1">
    <citation type="submission" date="2018-11" db="EMBL/GenBank/DDBJ databases">
        <authorList>
            <consortium name="Genoscope - CEA"/>
            <person name="William W."/>
        </authorList>
    </citation>
    <scope>NUCLEOTIDE SEQUENCE [LARGE SCALE GENOMIC DNA]</scope>
    <source>
        <strain evidence="2">T9AD</strain>
    </source>
</reference>
<keyword evidence="1" id="KW-1133">Transmembrane helix</keyword>
<feature type="transmembrane region" description="Helical" evidence="1">
    <location>
        <begin position="6"/>
        <end position="28"/>
    </location>
</feature>
<sequence>MNDSKLLMRTAVSVAIGLLVSFLTLWWVTNHLDFISRIACSDAFTLPALACRFGGVGVTLLLVPLSGAVAFIAAKCLLPK</sequence>
<evidence type="ECO:0008006" key="3">
    <source>
        <dbReference type="Google" id="ProtNLM"/>
    </source>
</evidence>
<name>A0A653B8Y1_ECTOL</name>
<accession>A0A653B8Y1</accession>
<evidence type="ECO:0000313" key="2">
    <source>
        <dbReference type="EMBL" id="VDN64955.1"/>
    </source>
</evidence>
<protein>
    <recommendedName>
        <fullName evidence="3">Transmembrane protein</fullName>
    </recommendedName>
</protein>
<dbReference type="EMBL" id="LR130779">
    <property type="protein sequence ID" value="VDN64955.1"/>
    <property type="molecule type" value="Genomic_DNA"/>
</dbReference>
<organism evidence="2">
    <name type="scientific">Ectopseudomonas oleovorans</name>
    <name type="common">Pseudomonas oleovorans</name>
    <dbReference type="NCBI Taxonomy" id="301"/>
    <lineage>
        <taxon>Bacteria</taxon>
        <taxon>Pseudomonadati</taxon>
        <taxon>Pseudomonadota</taxon>
        <taxon>Gammaproteobacteria</taxon>
        <taxon>Pseudomonadales</taxon>
        <taxon>Pseudomonadaceae</taxon>
        <taxon>Ectopseudomonas</taxon>
    </lineage>
</organism>
<dbReference type="AlphaFoldDB" id="A0A653B8Y1"/>
<gene>
    <name evidence="2" type="ORF">POT9AD_3980</name>
</gene>
<keyword evidence="1" id="KW-0472">Membrane</keyword>
<keyword evidence="1" id="KW-0812">Transmembrane</keyword>
<proteinExistence type="predicted"/>